<evidence type="ECO:0000313" key="2">
    <source>
        <dbReference type="Proteomes" id="UP000682713"/>
    </source>
</evidence>
<evidence type="ECO:0000313" key="1">
    <source>
        <dbReference type="EMBL" id="MBS4199326.1"/>
    </source>
</evidence>
<dbReference type="Proteomes" id="UP000682713">
    <property type="component" value="Unassembled WGS sequence"/>
</dbReference>
<dbReference type="EMBL" id="JAGYPJ010000001">
    <property type="protein sequence ID" value="MBS4199326.1"/>
    <property type="molecule type" value="Genomic_DNA"/>
</dbReference>
<protein>
    <submittedName>
        <fullName evidence="1">Uncharacterized protein</fullName>
    </submittedName>
</protein>
<proteinExistence type="predicted"/>
<organism evidence="1 2">
    <name type="scientific">Lederbergia citrisecunda</name>
    <dbReference type="NCBI Taxonomy" id="2833583"/>
    <lineage>
        <taxon>Bacteria</taxon>
        <taxon>Bacillati</taxon>
        <taxon>Bacillota</taxon>
        <taxon>Bacilli</taxon>
        <taxon>Bacillales</taxon>
        <taxon>Bacillaceae</taxon>
        <taxon>Lederbergia</taxon>
    </lineage>
</organism>
<keyword evidence="2" id="KW-1185">Reference proteome</keyword>
<reference evidence="1 2" key="1">
    <citation type="submission" date="2021-05" db="EMBL/GenBank/DDBJ databases">
        <title>Novel Bacillus species.</title>
        <authorList>
            <person name="Liu G."/>
        </authorList>
    </citation>
    <scope>NUCLEOTIDE SEQUENCE [LARGE SCALE GENOMIC DNA]</scope>
    <source>
        <strain evidence="1 2">FJAT-49732</strain>
    </source>
</reference>
<dbReference type="RefSeq" id="WP_213110016.1">
    <property type="nucleotide sequence ID" value="NZ_JAGYPJ010000001.1"/>
</dbReference>
<sequence>MRKHILKVSKQPYREDSGLTFWVYKPIQMGQPYPGEHGYEYVEHYEKLSFYDEVKVGSQVRYFDKSETDYAVYFEINGEYSPGTLTEIAKEVSTGENIYREQYEAFLLKAKDKVRLIKVSD</sequence>
<comment type="caution">
    <text evidence="1">The sequence shown here is derived from an EMBL/GenBank/DDBJ whole genome shotgun (WGS) entry which is preliminary data.</text>
</comment>
<name>A0A942YMH0_9BACI</name>
<accession>A0A942YMH0</accession>
<gene>
    <name evidence="1" type="ORF">KHA93_06625</name>
</gene>
<dbReference type="AlphaFoldDB" id="A0A942YMH0"/>